<keyword evidence="3" id="KW-0378">Hydrolase</keyword>
<name>W7QRL7_9ALTE</name>
<feature type="chain" id="PRO_5004898405" description="alpha-L-rhamnosidase" evidence="4">
    <location>
        <begin position="21"/>
        <end position="944"/>
    </location>
</feature>
<dbReference type="Pfam" id="PF05592">
    <property type="entry name" value="Bac_rhamnosid"/>
    <property type="match status" value="1"/>
</dbReference>
<evidence type="ECO:0000256" key="1">
    <source>
        <dbReference type="ARBA" id="ARBA00001445"/>
    </source>
</evidence>
<evidence type="ECO:0000256" key="3">
    <source>
        <dbReference type="ARBA" id="ARBA00022801"/>
    </source>
</evidence>
<dbReference type="EMBL" id="ARZY01000011">
    <property type="protein sequence ID" value="EWH10518.1"/>
    <property type="molecule type" value="Genomic_DNA"/>
</dbReference>
<organism evidence="9 10">
    <name type="scientific">Catenovulum agarivorans DS-2</name>
    <dbReference type="NCBI Taxonomy" id="1328313"/>
    <lineage>
        <taxon>Bacteria</taxon>
        <taxon>Pseudomonadati</taxon>
        <taxon>Pseudomonadota</taxon>
        <taxon>Gammaproteobacteria</taxon>
        <taxon>Alteromonadales</taxon>
        <taxon>Alteromonadaceae</taxon>
        <taxon>Catenovulum</taxon>
    </lineage>
</organism>
<feature type="domain" description="Alpha-L-rhamnosidase six-hairpin glycosidase" evidence="7">
    <location>
        <begin position="517"/>
        <end position="857"/>
    </location>
</feature>
<dbReference type="Pfam" id="PF17390">
    <property type="entry name" value="Bac_rhamnosid_C"/>
    <property type="match status" value="1"/>
</dbReference>
<keyword evidence="4" id="KW-0732">Signal</keyword>
<dbReference type="InterPro" id="IPR016007">
    <property type="entry name" value="Alpha_rhamnosid"/>
</dbReference>
<accession>W7QRL7</accession>
<dbReference type="InterPro" id="IPR008902">
    <property type="entry name" value="Rhamnosid_concanavalin"/>
</dbReference>
<reference evidence="9 10" key="1">
    <citation type="journal article" date="2014" name="Genome Announc.">
        <title>Draft Genome Sequence of the Agar-Degrading Bacterium Catenovulum sp. Strain DS-2, Isolated from Intestines of Haliotis diversicolor.</title>
        <authorList>
            <person name="Shan D."/>
            <person name="Li X."/>
            <person name="Gu Z."/>
            <person name="Wei G."/>
            <person name="Gao Z."/>
            <person name="Shao Z."/>
        </authorList>
    </citation>
    <scope>NUCLEOTIDE SEQUENCE [LARGE SCALE GENOMIC DNA]</scope>
    <source>
        <strain evidence="9 10">DS-2</strain>
    </source>
</reference>
<dbReference type="PIRSF" id="PIRSF010631">
    <property type="entry name" value="A-rhamnsds"/>
    <property type="match status" value="1"/>
</dbReference>
<dbReference type="Proteomes" id="UP000019276">
    <property type="component" value="Unassembled WGS sequence"/>
</dbReference>
<dbReference type="Pfam" id="PF17389">
    <property type="entry name" value="Bac_rhamnosid6H"/>
    <property type="match status" value="1"/>
</dbReference>
<dbReference type="GO" id="GO:0030596">
    <property type="term" value="F:alpha-L-rhamnosidase activity"/>
    <property type="evidence" value="ECO:0007669"/>
    <property type="project" value="UniProtKB-EC"/>
</dbReference>
<comment type="catalytic activity">
    <reaction evidence="1">
        <text>Hydrolysis of terminal non-reducing alpha-L-rhamnose residues in alpha-L-rhamnosides.</text>
        <dbReference type="EC" id="3.2.1.40"/>
    </reaction>
</comment>
<dbReference type="Gene3D" id="2.60.40.10">
    <property type="entry name" value="Immunoglobulins"/>
    <property type="match status" value="1"/>
</dbReference>
<proteinExistence type="predicted"/>
<comment type="caution">
    <text evidence="9">The sequence shown here is derived from an EMBL/GenBank/DDBJ whole genome shotgun (WGS) entry which is preliminary data.</text>
</comment>
<protein>
    <recommendedName>
        <fullName evidence="2">alpha-L-rhamnosidase</fullName>
        <ecNumber evidence="2">3.2.1.40</ecNumber>
    </recommendedName>
</protein>
<dbReference type="InterPro" id="IPR008928">
    <property type="entry name" value="6-hairpin_glycosidase_sf"/>
</dbReference>
<gene>
    <name evidence="9" type="ORF">DS2_07788</name>
</gene>
<dbReference type="Pfam" id="PF08531">
    <property type="entry name" value="Bac_rhamnosid_N"/>
    <property type="match status" value="1"/>
</dbReference>
<dbReference type="InterPro" id="IPR035396">
    <property type="entry name" value="Bac_rhamnosid6H"/>
</dbReference>
<keyword evidence="10" id="KW-1185">Reference proteome</keyword>
<feature type="signal peptide" evidence="4">
    <location>
        <begin position="1"/>
        <end position="20"/>
    </location>
</feature>
<dbReference type="AlphaFoldDB" id="W7QRL7"/>
<dbReference type="InterPro" id="IPR013783">
    <property type="entry name" value="Ig-like_fold"/>
</dbReference>
<dbReference type="Gene3D" id="2.60.420.10">
    <property type="entry name" value="Maltose phosphorylase, domain 3"/>
    <property type="match status" value="1"/>
</dbReference>
<dbReference type="Pfam" id="PF25788">
    <property type="entry name" value="Ig_Rha78A_N"/>
    <property type="match status" value="1"/>
</dbReference>
<evidence type="ECO:0000256" key="2">
    <source>
        <dbReference type="ARBA" id="ARBA00012652"/>
    </source>
</evidence>
<sequence>MILLVSLAACSVAPSDNASADTKSKASQPSQLLVEDNINPLNVHQQMPRLSWYANVKTQTAYQIRVASNESLLAAGKANLWDSGKVNSGVSVNIPYQGKKLGANQKAVWQVRVWSANRDKPSQWSKPQFWEMGLINQSDWQAKWLQVKQPSVAALTEARLNWIKYAANVHPAATEPATGSKLKTQLGVVEQLKQQPTASLFRHSFSTVQDKGLVRAKLHSTAGGYYEIFINGQKVDDRLADPGQTDFDKRILYNTDKVTHLLSGGQNTIAVHLGSGWYDENIAFSKWTNPDATQGKRKQKTLSFGQPKFIAQLELTYADGSSQIVASNEQWLSHPSPVLKEGLFSGELYDANQTVKDWNLNTAPENLANWQAVEVLNEWPTKKLEPQLLPAIRAVKKLTPIKLYQPRKNVWVFDFGQNFTGIPTLNLAKLNLAQGQAVHMRYGEWADIDGNLSQKSGGGAPLLKQVDTYIASGQDQASWSPVFTWHGFRYLELTGIDFKPDLDTVVGHLVRSDVEVVGQFKSSSALLNRIHDMALWSYEGNLMSVPMDCPIRERAGWTGDAHAALITGNYNYDMQNFWQKYLGDFATSSHIAPAVVPGKRSHGGTYDWAVAEIIIAWEHYRHHGDLQVIAEQYDSMLEYMDAAESQLTNNLLRKGYGDWCDPVRKPGMTRKRCNPEYTLPTMTTSGFLAHGAELMAKMSTLLNKPEKAKHYQALFERIAAQYHKEFYNPATGHYGSQTADAMALRFGLAPKEIRQSVADALNKDVLENWHGHGSIGALGQTYVYRALSDYGYGDTAFGIFTAEGYPGYKWQFEKLNATTLWERKGVWDPAKDPEGRNPAGRSLNHPFHSGYDGWFYEGLGGIRPKGDTPGFQHFELAPVFVKDLDWVEVSYKTGYGKIVSNWKRFGNQVEWYFEVPNNSTATVSLPDKPTKVYSAGQYTLKVSL</sequence>
<evidence type="ECO:0000259" key="7">
    <source>
        <dbReference type="Pfam" id="PF17389"/>
    </source>
</evidence>
<dbReference type="GO" id="GO:0005975">
    <property type="term" value="P:carbohydrate metabolic process"/>
    <property type="evidence" value="ECO:0007669"/>
    <property type="project" value="InterPro"/>
</dbReference>
<dbReference type="PANTHER" id="PTHR33307:SF6">
    <property type="entry name" value="ALPHA-RHAMNOSIDASE (EUROFUNG)-RELATED"/>
    <property type="match status" value="1"/>
</dbReference>
<dbReference type="eggNOG" id="COG3408">
    <property type="taxonomic scope" value="Bacteria"/>
</dbReference>
<dbReference type="PATRIC" id="fig|1328313.3.peg.1592"/>
<evidence type="ECO:0000256" key="4">
    <source>
        <dbReference type="SAM" id="SignalP"/>
    </source>
</evidence>
<dbReference type="InterPro" id="IPR012341">
    <property type="entry name" value="6hp_glycosidase-like_sf"/>
</dbReference>
<dbReference type="Gene3D" id="1.50.10.10">
    <property type="match status" value="1"/>
</dbReference>
<dbReference type="STRING" id="1328313.DS2_07788"/>
<evidence type="ECO:0000259" key="6">
    <source>
        <dbReference type="Pfam" id="PF08531"/>
    </source>
</evidence>
<feature type="domain" description="Alpha-L-rhamnosidase C-terminal" evidence="8">
    <location>
        <begin position="861"/>
        <end position="932"/>
    </location>
</feature>
<dbReference type="InterPro" id="IPR035398">
    <property type="entry name" value="Bac_rhamnosid_C"/>
</dbReference>
<dbReference type="Gene3D" id="2.60.120.260">
    <property type="entry name" value="Galactose-binding domain-like"/>
    <property type="match status" value="2"/>
</dbReference>
<dbReference type="SUPFAM" id="SSF48208">
    <property type="entry name" value="Six-hairpin glycosidases"/>
    <property type="match status" value="1"/>
</dbReference>
<evidence type="ECO:0000259" key="5">
    <source>
        <dbReference type="Pfam" id="PF05592"/>
    </source>
</evidence>
<dbReference type="EC" id="3.2.1.40" evidence="2"/>
<feature type="domain" description="Bacterial alpha-L-rhamnosidase N-terminal" evidence="6">
    <location>
        <begin position="213"/>
        <end position="395"/>
    </location>
</feature>
<evidence type="ECO:0000313" key="10">
    <source>
        <dbReference type="Proteomes" id="UP000019276"/>
    </source>
</evidence>
<dbReference type="InterPro" id="IPR013737">
    <property type="entry name" value="Bac_rhamnosid_N"/>
</dbReference>
<evidence type="ECO:0000313" key="9">
    <source>
        <dbReference type="EMBL" id="EWH10518.1"/>
    </source>
</evidence>
<dbReference type="PANTHER" id="PTHR33307">
    <property type="entry name" value="ALPHA-RHAMNOSIDASE (EUROFUNG)"/>
    <property type="match status" value="1"/>
</dbReference>
<evidence type="ECO:0000259" key="8">
    <source>
        <dbReference type="Pfam" id="PF17390"/>
    </source>
</evidence>
<feature type="domain" description="Alpha-L-rhamnosidase concanavalin-like" evidence="5">
    <location>
        <begin position="407"/>
        <end position="505"/>
    </location>
</feature>